<feature type="transmembrane region" description="Helical" evidence="8">
    <location>
        <begin position="406"/>
        <end position="427"/>
    </location>
</feature>
<dbReference type="AlphaFoldDB" id="G9XLE9"/>
<comment type="subcellular location">
    <subcellularLocation>
        <location evidence="1 8">Cell membrane</location>
        <topology evidence="1 8">Multi-pass membrane protein</topology>
    </subcellularLocation>
</comment>
<dbReference type="HOGENOM" id="CLU_021628_0_0_9"/>
<evidence type="ECO:0000256" key="6">
    <source>
        <dbReference type="ARBA" id="ARBA00022989"/>
    </source>
</evidence>
<keyword evidence="5 8" id="KW-0812">Transmembrane</keyword>
<feature type="transmembrane region" description="Helical" evidence="8">
    <location>
        <begin position="567"/>
        <end position="591"/>
    </location>
</feature>
<evidence type="ECO:0000256" key="5">
    <source>
        <dbReference type="ARBA" id="ARBA00022692"/>
    </source>
</evidence>
<feature type="transmembrane region" description="Helical" evidence="8">
    <location>
        <begin position="113"/>
        <end position="138"/>
    </location>
</feature>
<dbReference type="PANTHER" id="PTHR30003">
    <property type="entry name" value="L-LACTATE PERMEASE"/>
    <property type="match status" value="1"/>
</dbReference>
<feature type="transmembrane region" description="Helical" evidence="8">
    <location>
        <begin position="211"/>
        <end position="230"/>
    </location>
</feature>
<feature type="transmembrane region" description="Helical" evidence="8">
    <location>
        <begin position="159"/>
        <end position="178"/>
    </location>
</feature>
<dbReference type="InterPro" id="IPR003804">
    <property type="entry name" value="Lactate_perm"/>
</dbReference>
<sequence>MRTGFIFLLILATVYDIFSRIANNNLCTWLFNKYLKKERWNLYMPWTQNYSALGGSIALTALVVSIPIFFLLWALAIKRMKGHIAGMSTLLITLVIVVLVYKMPISIALSASLYGILYGLWPISWIVVTAVFLYNLTVEAGQFDVIKGSISSISNDRRIQALLVAFCFGAFLEGAAGFGAPVAISASILIGLGFNPLYAAGLCLIANTAPVAFGAIGAPIIAAGAVTGMGDFVISQAIGRQLPFLSVIIPIYLVVLMSGWKGAKEVLPAALVAGIAFAVAQWWSSNHLGAYLPDIISSLFSLIALTLFLRVWKPKNNWRFPHEEGKEDNVVAQRFTAGQIIKAWSPFAILTVLVGIWGTPGFKTWATNAGLYVNIAHWPGLDGLVYKAAPIVAKPAVYAAAYKWDWFSAAGTAILISAIISMFILGVSPGRAWKVFVKTLKQLTFAIINIASVLGFAYLANYSGLSYTLGLLFASTGSLFPFLSPVLGWLAVFLTGSDTSANALFGKLQQVTAEQIGVNPVLTVAANSSGGVVGKMISPQSIAVAAAATSLVGRESELLRFTLKHSLILLLVICIMITLQAYVVPGMIPVITAGP</sequence>
<keyword evidence="7 8" id="KW-0472">Membrane</keyword>
<dbReference type="PATRIC" id="fig|537010.4.peg.1666"/>
<dbReference type="GO" id="GO:0015295">
    <property type="term" value="F:solute:proton symporter activity"/>
    <property type="evidence" value="ECO:0007669"/>
    <property type="project" value="TreeGrafter"/>
</dbReference>
<evidence type="ECO:0000256" key="4">
    <source>
        <dbReference type="ARBA" id="ARBA00022475"/>
    </source>
</evidence>
<evidence type="ECO:0000313" key="9">
    <source>
        <dbReference type="EMBL" id="EHL07434.1"/>
    </source>
</evidence>
<name>G9XLE9_DESHA</name>
<feature type="transmembrane region" description="Helical" evidence="8">
    <location>
        <begin position="184"/>
        <end position="204"/>
    </location>
</feature>
<dbReference type="GO" id="GO:0015129">
    <property type="term" value="F:lactate transmembrane transporter activity"/>
    <property type="evidence" value="ECO:0007669"/>
    <property type="project" value="UniProtKB-UniRule"/>
</dbReference>
<comment type="function">
    <text evidence="8">Uptake of L-lactate across the membrane. Can also transport D-lactate and glycolate.</text>
</comment>
<dbReference type="PANTHER" id="PTHR30003:SF0">
    <property type="entry name" value="GLYCOLATE PERMEASE GLCA-RELATED"/>
    <property type="match status" value="1"/>
</dbReference>
<proteinExistence type="inferred from homology"/>
<evidence type="ECO:0000256" key="1">
    <source>
        <dbReference type="ARBA" id="ARBA00004651"/>
    </source>
</evidence>
<keyword evidence="3 8" id="KW-0813">Transport</keyword>
<accession>G9XLE9</accession>
<feature type="transmembrane region" description="Helical" evidence="8">
    <location>
        <begin position="242"/>
        <end position="259"/>
    </location>
</feature>
<reference evidence="9 10" key="1">
    <citation type="submission" date="2011-08" db="EMBL/GenBank/DDBJ databases">
        <authorList>
            <person name="Weinstock G."/>
            <person name="Sodergren E."/>
            <person name="Clifton S."/>
            <person name="Fulton L."/>
            <person name="Fulton B."/>
            <person name="Courtney L."/>
            <person name="Fronick C."/>
            <person name="Harrison M."/>
            <person name="Strong C."/>
            <person name="Farmer C."/>
            <person name="Delahaunty K."/>
            <person name="Markovic C."/>
            <person name="Hall O."/>
            <person name="Minx P."/>
            <person name="Tomlinson C."/>
            <person name="Mitreva M."/>
            <person name="Hou S."/>
            <person name="Chen J."/>
            <person name="Wollam A."/>
            <person name="Pepin K.H."/>
            <person name="Johnson M."/>
            <person name="Bhonagiri V."/>
            <person name="Zhang X."/>
            <person name="Suruliraj S."/>
            <person name="Warren W."/>
            <person name="Chinwalla A."/>
            <person name="Mardis E.R."/>
            <person name="Wilson R.K."/>
        </authorList>
    </citation>
    <scope>NUCLEOTIDE SEQUENCE [LARGE SCALE GENOMIC DNA]</scope>
    <source>
        <strain evidence="9 10">DP7</strain>
    </source>
</reference>
<comment type="similarity">
    <text evidence="2 8">Belongs to the lactate permease family.</text>
</comment>
<feature type="transmembrane region" description="Helical" evidence="8">
    <location>
        <begin position="471"/>
        <end position="494"/>
    </location>
</feature>
<evidence type="ECO:0000256" key="3">
    <source>
        <dbReference type="ARBA" id="ARBA00022448"/>
    </source>
</evidence>
<feature type="transmembrane region" description="Helical" evidence="8">
    <location>
        <begin position="84"/>
        <end position="101"/>
    </location>
</feature>
<evidence type="ECO:0000256" key="8">
    <source>
        <dbReference type="RuleBase" id="RU365092"/>
    </source>
</evidence>
<dbReference type="NCBIfam" id="TIGR00795">
    <property type="entry name" value="lctP"/>
    <property type="match status" value="1"/>
</dbReference>
<feature type="transmembrane region" description="Helical" evidence="8">
    <location>
        <begin position="290"/>
        <end position="312"/>
    </location>
</feature>
<gene>
    <name evidence="9" type="ORF">HMPREF0322_01783</name>
</gene>
<keyword evidence="4 8" id="KW-1003">Cell membrane</keyword>
<feature type="transmembrane region" description="Helical" evidence="8">
    <location>
        <begin position="50"/>
        <end position="77"/>
    </location>
</feature>
<dbReference type="Pfam" id="PF02652">
    <property type="entry name" value="Lactate_perm"/>
    <property type="match status" value="1"/>
</dbReference>
<evidence type="ECO:0000256" key="7">
    <source>
        <dbReference type="ARBA" id="ARBA00023136"/>
    </source>
</evidence>
<organism evidence="9 10">
    <name type="scientific">Desulfitobacterium hafniense DP7</name>
    <dbReference type="NCBI Taxonomy" id="537010"/>
    <lineage>
        <taxon>Bacteria</taxon>
        <taxon>Bacillati</taxon>
        <taxon>Bacillota</taxon>
        <taxon>Clostridia</taxon>
        <taxon>Eubacteriales</taxon>
        <taxon>Desulfitobacteriaceae</taxon>
        <taxon>Desulfitobacterium</taxon>
    </lineage>
</organism>
<dbReference type="GO" id="GO:0005886">
    <property type="term" value="C:plasma membrane"/>
    <property type="evidence" value="ECO:0007669"/>
    <property type="project" value="UniProtKB-SubCell"/>
</dbReference>
<protein>
    <recommendedName>
        <fullName evidence="8">L-lactate permease</fullName>
    </recommendedName>
</protein>
<evidence type="ECO:0000313" key="10">
    <source>
        <dbReference type="Proteomes" id="UP000004416"/>
    </source>
</evidence>
<dbReference type="EMBL" id="AFZX01000041">
    <property type="protein sequence ID" value="EHL07434.1"/>
    <property type="molecule type" value="Genomic_DNA"/>
</dbReference>
<comment type="caution">
    <text evidence="9">The sequence shown here is derived from an EMBL/GenBank/DDBJ whole genome shotgun (WGS) entry which is preliminary data.</text>
</comment>
<feature type="transmembrane region" description="Helical" evidence="8">
    <location>
        <begin position="343"/>
        <end position="362"/>
    </location>
</feature>
<keyword evidence="6 8" id="KW-1133">Transmembrane helix</keyword>
<feature type="transmembrane region" description="Helical" evidence="8">
    <location>
        <begin position="439"/>
        <end position="459"/>
    </location>
</feature>
<dbReference type="Proteomes" id="UP000004416">
    <property type="component" value="Unassembled WGS sequence"/>
</dbReference>
<feature type="transmembrane region" description="Helical" evidence="8">
    <location>
        <begin position="266"/>
        <end position="284"/>
    </location>
</feature>
<evidence type="ECO:0000256" key="2">
    <source>
        <dbReference type="ARBA" id="ARBA00010100"/>
    </source>
</evidence>